<dbReference type="InterPro" id="IPR004875">
    <property type="entry name" value="DDE_SF_endonuclease_dom"/>
</dbReference>
<evidence type="ECO:0000256" key="2">
    <source>
        <dbReference type="SAM" id="MobiDB-lite"/>
    </source>
</evidence>
<dbReference type="InterPro" id="IPR036397">
    <property type="entry name" value="RNaseH_sf"/>
</dbReference>
<dbReference type="InterPro" id="IPR050863">
    <property type="entry name" value="CenT-Element_Derived"/>
</dbReference>
<accession>A0A127ZDA3</accession>
<protein>
    <submittedName>
        <fullName evidence="4">Related to transposase</fullName>
    </submittedName>
</protein>
<gene>
    <name evidence="4" type="ORF">SPSC_02614</name>
</gene>
<dbReference type="AlphaFoldDB" id="A0A127ZDA3"/>
<dbReference type="GO" id="GO:0005634">
    <property type="term" value="C:nucleus"/>
    <property type="evidence" value="ECO:0007669"/>
    <property type="project" value="TreeGrafter"/>
</dbReference>
<dbReference type="PROSITE" id="PS51253">
    <property type="entry name" value="HTH_CENPB"/>
    <property type="match status" value="1"/>
</dbReference>
<proteinExistence type="predicted"/>
<feature type="compositionally biased region" description="Acidic residues" evidence="2">
    <location>
        <begin position="524"/>
        <end position="533"/>
    </location>
</feature>
<name>A0A127ZDA3_9BASI</name>
<feature type="region of interest" description="Disordered" evidence="2">
    <location>
        <begin position="487"/>
        <end position="551"/>
    </location>
</feature>
<dbReference type="PANTHER" id="PTHR19303">
    <property type="entry name" value="TRANSPOSON"/>
    <property type="match status" value="1"/>
</dbReference>
<dbReference type="Pfam" id="PF03221">
    <property type="entry name" value="HTH_Tnp_Tc5"/>
    <property type="match status" value="1"/>
</dbReference>
<dbReference type="OrthoDB" id="2556734at2759"/>
<organism evidence="4">
    <name type="scientific">Sporisorium scitamineum</name>
    <dbReference type="NCBI Taxonomy" id="49012"/>
    <lineage>
        <taxon>Eukaryota</taxon>
        <taxon>Fungi</taxon>
        <taxon>Dikarya</taxon>
        <taxon>Basidiomycota</taxon>
        <taxon>Ustilaginomycotina</taxon>
        <taxon>Ustilaginomycetes</taxon>
        <taxon>Ustilaginales</taxon>
        <taxon>Ustilaginaceae</taxon>
        <taxon>Sporisorium</taxon>
    </lineage>
</organism>
<evidence type="ECO:0000259" key="3">
    <source>
        <dbReference type="PROSITE" id="PS51253"/>
    </source>
</evidence>
<dbReference type="PANTHER" id="PTHR19303:SF74">
    <property type="entry name" value="POGO TRANSPOSABLE ELEMENT WITH KRAB DOMAIN"/>
    <property type="match status" value="1"/>
</dbReference>
<feature type="domain" description="HTH CENPB-type" evidence="3">
    <location>
        <begin position="9"/>
        <end position="82"/>
    </location>
</feature>
<evidence type="ECO:0000313" key="4">
    <source>
        <dbReference type="EMBL" id="CDU23985.1"/>
    </source>
</evidence>
<keyword evidence="1" id="KW-0238">DNA-binding</keyword>
<evidence type="ECO:0000256" key="1">
    <source>
        <dbReference type="ARBA" id="ARBA00023125"/>
    </source>
</evidence>
<dbReference type="EMBL" id="LK056664">
    <property type="protein sequence ID" value="CDU23985.1"/>
    <property type="molecule type" value="Genomic_DNA"/>
</dbReference>
<dbReference type="Gene3D" id="3.30.420.10">
    <property type="entry name" value="Ribonuclease H-like superfamily/Ribonuclease H"/>
    <property type="match status" value="1"/>
</dbReference>
<dbReference type="InterPro" id="IPR006600">
    <property type="entry name" value="HTH_CenpB_DNA-bd_dom"/>
</dbReference>
<feature type="compositionally biased region" description="Basic and acidic residues" evidence="2">
    <location>
        <begin position="500"/>
        <end position="509"/>
    </location>
</feature>
<reference evidence="4" key="1">
    <citation type="submission" date="2014-06" db="EMBL/GenBank/DDBJ databases">
        <authorList>
            <person name="Ju J."/>
            <person name="Zhang J."/>
        </authorList>
    </citation>
    <scope>NUCLEOTIDE SEQUENCE</scope>
    <source>
        <strain evidence="4">SscI8</strain>
    </source>
</reference>
<sequence length="551" mass="60515">MKGRHTKKDGHATQQALTPAAETALVDHIRRCACSGFPLTPALIWEYANTITRGIPGRSEPVDVGEHWLQGFLLRHPSIRSHWSRCLDNARLTGATQDVIQQWFDCLAEIMREYSVASTNVFNMDETEFMFGLGGSERVIVPTGDPTTRFRAQPGARESATVTKCIGSGGQVLPPLIITKGKRHTVGEQRRMNGIPASWHFSKLDSGWTNSEIAVQWLETIFEPNTKLSTPSEWCLLIIDGHRSHTSQAFCDVLWSHRIIPYLLPPQSTHVMQPLDVSIFGPLTSAYCRVQATHGPSTSYATLAIGRYADYLLAGASVAQQHVDSIDKAQFGTLYAQARSKVLTQSAARKAFSDSGITLNSSPEKVLRRIASASTVAEASGTSQRQPLQEIAIPRSDSAFNAVLDATLSAHAQEPNSREARTLKRMIQQTNEATYVSIAVPEAENKMLRAQQERKSKTSATVGKMVAKGDQRVLSKDVMITQEFAERERELVAKGPPNSRTERGDHRQEEEDEVASPTAAVPDGDNESDDGDDNILMQSNTPSASHAYILG</sequence>
<dbReference type="Pfam" id="PF03184">
    <property type="entry name" value="DDE_1"/>
    <property type="match status" value="1"/>
</dbReference>
<dbReference type="GO" id="GO:0003677">
    <property type="term" value="F:DNA binding"/>
    <property type="evidence" value="ECO:0007669"/>
    <property type="project" value="UniProtKB-KW"/>
</dbReference>